<keyword evidence="1" id="KW-0472">Membrane</keyword>
<keyword evidence="1" id="KW-1133">Transmembrane helix</keyword>
<reference evidence="2" key="2">
    <citation type="submission" date="2023-04" db="EMBL/GenBank/DDBJ databases">
        <authorList>
            <person name="Beletskiy A.V."/>
            <person name="Mardanov A.V."/>
            <person name="Ravin N.V."/>
        </authorList>
    </citation>
    <scope>NUCLEOTIDE SEQUENCE</scope>
    <source>
        <strain evidence="2">GKL-01</strain>
    </source>
</reference>
<dbReference type="EMBL" id="CP124755">
    <property type="protein sequence ID" value="WGZ92178.1"/>
    <property type="molecule type" value="Genomic_DNA"/>
</dbReference>
<evidence type="ECO:0000313" key="2">
    <source>
        <dbReference type="EMBL" id="WGZ92178.1"/>
    </source>
</evidence>
<evidence type="ECO:0000256" key="1">
    <source>
        <dbReference type="SAM" id="Phobius"/>
    </source>
</evidence>
<reference evidence="2" key="1">
    <citation type="journal article" date="2023" name="Int. J. Mol. Sci.">
        <title>Metagenomics Revealed a New Genus 'Candidatus Thiocaldithrix dubininis' gen. nov., sp. nov. and a New Species 'Candidatus Thiothrix putei' sp. nov. in the Family Thiotrichaceae, Some Members of Which Have Traits of Both Na+- and H+-Motive Energetics.</title>
        <authorList>
            <person name="Ravin N.V."/>
            <person name="Muntyan M.S."/>
            <person name="Smolyakov D.D."/>
            <person name="Rudenko T.S."/>
            <person name="Beletsky A.V."/>
            <person name="Mardanov A.V."/>
            <person name="Grabovich M.Y."/>
        </authorList>
    </citation>
    <scope>NUCLEOTIDE SEQUENCE</scope>
    <source>
        <strain evidence="2">GKL-01</strain>
    </source>
</reference>
<name>A0AA95KLX7_9GAMM</name>
<sequence>MKQTFLIGILFGTVLGFWLAAQVRVLNFPTLHLPKNVTLNYHTIVDLAFVLLGLAVLYVLGQRRGSKGGRK</sequence>
<feature type="transmembrane region" description="Helical" evidence="1">
    <location>
        <begin position="41"/>
        <end position="61"/>
    </location>
</feature>
<gene>
    <name evidence="2" type="ORF">QJT80_06765</name>
</gene>
<accession>A0AA95KLX7</accession>
<dbReference type="Proteomes" id="UP001300672">
    <property type="component" value="Chromosome"/>
</dbReference>
<dbReference type="AlphaFoldDB" id="A0AA95KLX7"/>
<organism evidence="2">
    <name type="scientific">Candidatus Thiocaldithrix dubininis</name>
    <dbReference type="NCBI Taxonomy" id="3080823"/>
    <lineage>
        <taxon>Bacteria</taxon>
        <taxon>Pseudomonadati</taxon>
        <taxon>Pseudomonadota</taxon>
        <taxon>Gammaproteobacteria</taxon>
        <taxon>Thiotrichales</taxon>
        <taxon>Thiotrichaceae</taxon>
        <taxon>Candidatus Thiocaldithrix</taxon>
    </lineage>
</organism>
<keyword evidence="1" id="KW-0812">Transmembrane</keyword>
<dbReference type="KEGG" id="tdu:QJT80_06765"/>
<protein>
    <submittedName>
        <fullName evidence="2">Uncharacterized protein</fullName>
    </submittedName>
</protein>
<proteinExistence type="predicted"/>